<comment type="function">
    <text evidence="9">Involved in the cellular defense against the biological effects of O6-methylguanine (O6-MeG) and O4-methylthymine (O4-MeT) in DNA. Repairs the methylated nucleobase in DNA by stoichiometrically transferring the methyl group to a cysteine residue in the enzyme. This is a suicide reaction: the enzyme is irreversibly inactivated.</text>
</comment>
<dbReference type="PROSITE" id="PS00374">
    <property type="entry name" value="MGMT"/>
    <property type="match status" value="1"/>
</dbReference>
<proteinExistence type="inferred from homology"/>
<evidence type="ECO:0000313" key="12">
    <source>
        <dbReference type="EMBL" id="KXU37802.1"/>
    </source>
</evidence>
<sequence length="175" mass="18702">MPRQSPLPPPLFLETFATPIGPFSIATDTSGAIHATAFGEETALRKRLPAAAKPAGSAFKTPTRRSEARKQVEEYFRQKRHRFDLALAARGTAFQQRVWAALREIPFGETTSYGALAAQLGSPKAARGVGSANAANPICLIVPCHRVIAANGTLGGFAFGLEIKQALLAHEQARP</sequence>
<evidence type="ECO:0000256" key="7">
    <source>
        <dbReference type="ARBA" id="ARBA00023204"/>
    </source>
</evidence>
<dbReference type="FunFam" id="1.10.10.10:FF:000214">
    <property type="entry name" value="Methylated-DNA--protein-cysteine methyltransferase"/>
    <property type="match status" value="1"/>
</dbReference>
<comment type="similarity">
    <text evidence="2 9">Belongs to the MGMT family.</text>
</comment>
<dbReference type="SUPFAM" id="SSF53155">
    <property type="entry name" value="Methylated DNA-protein cysteine methyltransferase domain"/>
    <property type="match status" value="1"/>
</dbReference>
<dbReference type="STRING" id="1548208.AXK12_01165"/>
<evidence type="ECO:0000256" key="5">
    <source>
        <dbReference type="ARBA" id="ARBA00022679"/>
    </source>
</evidence>
<dbReference type="Pfam" id="PF02870">
    <property type="entry name" value="Methyltransf_1N"/>
    <property type="match status" value="1"/>
</dbReference>
<dbReference type="SUPFAM" id="SSF46767">
    <property type="entry name" value="Methylated DNA-protein cysteine methyltransferase, C-terminal domain"/>
    <property type="match status" value="1"/>
</dbReference>
<dbReference type="InterPro" id="IPR014048">
    <property type="entry name" value="MethylDNA_cys_MeTrfase_DNA-bd"/>
</dbReference>
<feature type="domain" description="Methylated-DNA-[protein]-cysteine S-methyltransferase DNA binding" evidence="10">
    <location>
        <begin position="93"/>
        <end position="172"/>
    </location>
</feature>
<comment type="caution">
    <text evidence="12">The sequence shown here is derived from an EMBL/GenBank/DDBJ whole genome shotgun (WGS) entry which is preliminary data.</text>
</comment>
<feature type="domain" description="Methylguanine DNA methyltransferase ribonuclease-like" evidence="11">
    <location>
        <begin position="14"/>
        <end position="88"/>
    </location>
</feature>
<evidence type="ECO:0000256" key="2">
    <source>
        <dbReference type="ARBA" id="ARBA00008711"/>
    </source>
</evidence>
<accession>A0A139STJ8</accession>
<comment type="catalytic activity">
    <reaction evidence="8 9">
        <text>a 6-O-methyl-2'-deoxyguanosine in DNA + L-cysteinyl-[protein] = S-methyl-L-cysteinyl-[protein] + a 2'-deoxyguanosine in DNA</text>
        <dbReference type="Rhea" id="RHEA:24000"/>
        <dbReference type="Rhea" id="RHEA-COMP:10131"/>
        <dbReference type="Rhea" id="RHEA-COMP:10132"/>
        <dbReference type="Rhea" id="RHEA-COMP:11367"/>
        <dbReference type="Rhea" id="RHEA-COMP:11368"/>
        <dbReference type="ChEBI" id="CHEBI:29950"/>
        <dbReference type="ChEBI" id="CHEBI:82612"/>
        <dbReference type="ChEBI" id="CHEBI:85445"/>
        <dbReference type="ChEBI" id="CHEBI:85448"/>
        <dbReference type="EC" id="2.1.1.63"/>
    </reaction>
</comment>
<dbReference type="InterPro" id="IPR001497">
    <property type="entry name" value="MethylDNA_cys_MeTrfase_AS"/>
</dbReference>
<dbReference type="EMBL" id="LSZP01000004">
    <property type="protein sequence ID" value="KXU37802.1"/>
    <property type="molecule type" value="Genomic_DNA"/>
</dbReference>
<keyword evidence="4 9" id="KW-0489">Methyltransferase</keyword>
<dbReference type="GO" id="GO:0032259">
    <property type="term" value="P:methylation"/>
    <property type="evidence" value="ECO:0007669"/>
    <property type="project" value="UniProtKB-KW"/>
</dbReference>
<evidence type="ECO:0000259" key="11">
    <source>
        <dbReference type="Pfam" id="PF02870"/>
    </source>
</evidence>
<comment type="catalytic activity">
    <reaction evidence="1 9">
        <text>a 4-O-methyl-thymidine in DNA + L-cysteinyl-[protein] = a thymidine in DNA + S-methyl-L-cysteinyl-[protein]</text>
        <dbReference type="Rhea" id="RHEA:53428"/>
        <dbReference type="Rhea" id="RHEA-COMP:10131"/>
        <dbReference type="Rhea" id="RHEA-COMP:10132"/>
        <dbReference type="Rhea" id="RHEA-COMP:13555"/>
        <dbReference type="Rhea" id="RHEA-COMP:13556"/>
        <dbReference type="ChEBI" id="CHEBI:29950"/>
        <dbReference type="ChEBI" id="CHEBI:82612"/>
        <dbReference type="ChEBI" id="CHEBI:137386"/>
        <dbReference type="ChEBI" id="CHEBI:137387"/>
        <dbReference type="EC" id="2.1.1.63"/>
    </reaction>
</comment>
<organism evidence="12 13">
    <name type="scientific">Cephaloticoccus capnophilus</name>
    <dbReference type="NCBI Taxonomy" id="1548208"/>
    <lineage>
        <taxon>Bacteria</taxon>
        <taxon>Pseudomonadati</taxon>
        <taxon>Verrucomicrobiota</taxon>
        <taxon>Opitutia</taxon>
        <taxon>Opitutales</taxon>
        <taxon>Opitutaceae</taxon>
        <taxon>Cephaloticoccus</taxon>
    </lineage>
</organism>
<dbReference type="Proteomes" id="UP000071392">
    <property type="component" value="Unassembled WGS sequence"/>
</dbReference>
<dbReference type="Pfam" id="PF01035">
    <property type="entry name" value="DNA_binding_1"/>
    <property type="match status" value="1"/>
</dbReference>
<reference evidence="12 13" key="1">
    <citation type="submission" date="2016-02" db="EMBL/GenBank/DDBJ databases">
        <authorList>
            <person name="Wen L."/>
            <person name="He K."/>
            <person name="Yang H."/>
        </authorList>
    </citation>
    <scope>NUCLEOTIDE SEQUENCE [LARGE SCALE GENOMIC DNA]</scope>
    <source>
        <strain evidence="12 13">CV41</strain>
    </source>
</reference>
<dbReference type="PANTHER" id="PTHR10815">
    <property type="entry name" value="METHYLATED-DNA--PROTEIN-CYSTEINE METHYLTRANSFERASE"/>
    <property type="match status" value="1"/>
</dbReference>
<dbReference type="InterPro" id="IPR023546">
    <property type="entry name" value="MGMT"/>
</dbReference>
<feature type="active site" description="Nucleophile; methyl group acceptor" evidence="9">
    <location>
        <position position="144"/>
    </location>
</feature>
<name>A0A139STJ8_9BACT</name>
<dbReference type="InterPro" id="IPR036388">
    <property type="entry name" value="WH-like_DNA-bd_sf"/>
</dbReference>
<evidence type="ECO:0000259" key="10">
    <source>
        <dbReference type="Pfam" id="PF01035"/>
    </source>
</evidence>
<keyword evidence="3 9" id="KW-0963">Cytoplasm</keyword>
<dbReference type="PANTHER" id="PTHR10815:SF13">
    <property type="entry name" value="METHYLATED-DNA--PROTEIN-CYSTEINE METHYLTRANSFERASE"/>
    <property type="match status" value="1"/>
</dbReference>
<dbReference type="Gene3D" id="1.10.10.10">
    <property type="entry name" value="Winged helix-like DNA-binding domain superfamily/Winged helix DNA-binding domain"/>
    <property type="match status" value="1"/>
</dbReference>
<dbReference type="CDD" id="cd06445">
    <property type="entry name" value="ATase"/>
    <property type="match status" value="1"/>
</dbReference>
<evidence type="ECO:0000256" key="4">
    <source>
        <dbReference type="ARBA" id="ARBA00022603"/>
    </source>
</evidence>
<dbReference type="OrthoDB" id="9783680at2"/>
<comment type="miscellaneous">
    <text evidence="9">This enzyme catalyzes only one turnover and therefore is not strictly catalytic. According to one definition, an enzyme is a biocatalyst that acts repeatedly and over many reaction cycles.</text>
</comment>
<evidence type="ECO:0000313" key="13">
    <source>
        <dbReference type="Proteomes" id="UP000071392"/>
    </source>
</evidence>
<dbReference type="GO" id="GO:0006307">
    <property type="term" value="P:DNA alkylation repair"/>
    <property type="evidence" value="ECO:0007669"/>
    <property type="project" value="UniProtKB-UniRule"/>
</dbReference>
<keyword evidence="7 9" id="KW-0234">DNA repair</keyword>
<dbReference type="GO" id="GO:0005737">
    <property type="term" value="C:cytoplasm"/>
    <property type="evidence" value="ECO:0007669"/>
    <property type="project" value="UniProtKB-SubCell"/>
</dbReference>
<dbReference type="EC" id="2.1.1.63" evidence="9"/>
<dbReference type="Gene3D" id="3.30.160.70">
    <property type="entry name" value="Methylated DNA-protein cysteine methyltransferase domain"/>
    <property type="match status" value="1"/>
</dbReference>
<evidence type="ECO:0000256" key="8">
    <source>
        <dbReference type="ARBA" id="ARBA00049348"/>
    </source>
</evidence>
<dbReference type="RefSeq" id="WP_068710828.1">
    <property type="nucleotide sequence ID" value="NZ_LSZP01000004.1"/>
</dbReference>
<dbReference type="GO" id="GO:0003908">
    <property type="term" value="F:methylated-DNA-[protein]-cysteine S-methyltransferase activity"/>
    <property type="evidence" value="ECO:0007669"/>
    <property type="project" value="UniProtKB-UniRule"/>
</dbReference>
<evidence type="ECO:0000256" key="9">
    <source>
        <dbReference type="HAMAP-Rule" id="MF_00772"/>
    </source>
</evidence>
<evidence type="ECO:0000256" key="1">
    <source>
        <dbReference type="ARBA" id="ARBA00001286"/>
    </source>
</evidence>
<evidence type="ECO:0000256" key="6">
    <source>
        <dbReference type="ARBA" id="ARBA00022763"/>
    </source>
</evidence>
<dbReference type="AlphaFoldDB" id="A0A139STJ8"/>
<keyword evidence="6 9" id="KW-0227">DNA damage</keyword>
<gene>
    <name evidence="12" type="ORF">AXK12_01165</name>
</gene>
<dbReference type="NCBIfam" id="TIGR00589">
    <property type="entry name" value="ogt"/>
    <property type="match status" value="1"/>
</dbReference>
<keyword evidence="13" id="KW-1185">Reference proteome</keyword>
<dbReference type="HAMAP" id="MF_00772">
    <property type="entry name" value="OGT"/>
    <property type="match status" value="1"/>
</dbReference>
<dbReference type="InterPro" id="IPR036631">
    <property type="entry name" value="MGMT_N_sf"/>
</dbReference>
<comment type="subcellular location">
    <subcellularLocation>
        <location evidence="9">Cytoplasm</location>
    </subcellularLocation>
</comment>
<dbReference type="InterPro" id="IPR008332">
    <property type="entry name" value="MethylG_MeTrfase_N"/>
</dbReference>
<evidence type="ECO:0000256" key="3">
    <source>
        <dbReference type="ARBA" id="ARBA00022490"/>
    </source>
</evidence>
<protein>
    <recommendedName>
        <fullName evidence="9">Methylated-DNA--protein-cysteine methyltransferase</fullName>
        <ecNumber evidence="9">2.1.1.63</ecNumber>
    </recommendedName>
    <alternativeName>
        <fullName evidence="9">6-O-methylguanine-DNA methyltransferase</fullName>
        <shortName evidence="9">MGMT</shortName>
    </alternativeName>
    <alternativeName>
        <fullName evidence="9">O-6-methylguanine-DNA-alkyltransferase</fullName>
    </alternativeName>
</protein>
<dbReference type="InterPro" id="IPR036217">
    <property type="entry name" value="MethylDNA_cys_MeTrfase_DNAb"/>
</dbReference>
<keyword evidence="5 9" id="KW-0808">Transferase</keyword>